<dbReference type="InterPro" id="IPR043502">
    <property type="entry name" value="DNA/RNA_pol_sf"/>
</dbReference>
<dbReference type="InterPro" id="IPR032567">
    <property type="entry name" value="RTL1-rel"/>
</dbReference>
<dbReference type="PANTHER" id="PTHR15503">
    <property type="entry name" value="LDOC1 RELATED"/>
    <property type="match status" value="1"/>
</dbReference>
<dbReference type="EMBL" id="BKCJ010004865">
    <property type="protein sequence ID" value="GEU63545.1"/>
    <property type="molecule type" value="Genomic_DNA"/>
</dbReference>
<reference evidence="2" key="1">
    <citation type="journal article" date="2019" name="Sci. Rep.">
        <title>Draft genome of Tanacetum cinerariifolium, the natural source of mosquito coil.</title>
        <authorList>
            <person name="Yamashiro T."/>
            <person name="Shiraishi A."/>
            <person name="Satake H."/>
            <person name="Nakayama K."/>
        </authorList>
    </citation>
    <scope>NUCLEOTIDE SEQUENCE</scope>
</reference>
<sequence>MVAATEPTTIQSVVLKGGVLTDEAIRNGSLKKNTKKRGNVEELSRDGNVREDNKRSRTRIAFATTTNPVSNFAKDCKVGSRMVNPLNARNPIAARRACFECGGTDHYKAACPSADYSFVSAIFIPMLDIEPSSLGFTDEIEIASRQLVEISKVIRGCKLEIEGHTFDIDLISFGHGRFDVIEGMDWLSWHKAEIVCHEKIVRIPLLNGEMFRVLGERPEKKVNSENSWTRVSFDQVHRHMEHCNALWSDECTSGIHGPDEPGVQFLGQAINNDGIHVDPSKITAISKSLTILTQKSMTFDWGEEQETTFQTLKDKLCNAHVLALPDGLEYFVIHQKELNMRRRRWIELFNDYDCEIRYHPGNANVVADALSRKDRINPMRVRAMNMTIQSSIKDRILAA</sequence>
<gene>
    <name evidence="2" type="ORF">Tci_035523</name>
</gene>
<accession>A0A6L2LTT2</accession>
<dbReference type="AlphaFoldDB" id="A0A6L2LTT2"/>
<organism evidence="2">
    <name type="scientific">Tanacetum cinerariifolium</name>
    <name type="common">Dalmatian daisy</name>
    <name type="synonym">Chrysanthemum cinerariifolium</name>
    <dbReference type="NCBI Taxonomy" id="118510"/>
    <lineage>
        <taxon>Eukaryota</taxon>
        <taxon>Viridiplantae</taxon>
        <taxon>Streptophyta</taxon>
        <taxon>Embryophyta</taxon>
        <taxon>Tracheophyta</taxon>
        <taxon>Spermatophyta</taxon>
        <taxon>Magnoliopsida</taxon>
        <taxon>eudicotyledons</taxon>
        <taxon>Gunneridae</taxon>
        <taxon>Pentapetalae</taxon>
        <taxon>asterids</taxon>
        <taxon>campanulids</taxon>
        <taxon>Asterales</taxon>
        <taxon>Asteraceae</taxon>
        <taxon>Asteroideae</taxon>
        <taxon>Anthemideae</taxon>
        <taxon>Anthemidinae</taxon>
        <taxon>Tanacetum</taxon>
    </lineage>
</organism>
<dbReference type="InterPro" id="IPR021109">
    <property type="entry name" value="Peptidase_aspartic_dom_sf"/>
</dbReference>
<protein>
    <recommendedName>
        <fullName evidence="3">Reverse transcriptase domain-containing protein</fullName>
    </recommendedName>
</protein>
<evidence type="ECO:0008006" key="3">
    <source>
        <dbReference type="Google" id="ProtNLM"/>
    </source>
</evidence>
<evidence type="ECO:0000313" key="2">
    <source>
        <dbReference type="EMBL" id="GEU63545.1"/>
    </source>
</evidence>
<dbReference type="Pfam" id="PF08284">
    <property type="entry name" value="RVP_2"/>
    <property type="match status" value="1"/>
</dbReference>
<dbReference type="PANTHER" id="PTHR15503:SF45">
    <property type="entry name" value="RNA-DIRECTED DNA POLYMERASE HOMOLOG"/>
    <property type="match status" value="1"/>
</dbReference>
<dbReference type="SUPFAM" id="SSF56672">
    <property type="entry name" value="DNA/RNA polymerases"/>
    <property type="match status" value="1"/>
</dbReference>
<dbReference type="Gene3D" id="2.40.70.10">
    <property type="entry name" value="Acid Proteases"/>
    <property type="match status" value="1"/>
</dbReference>
<name>A0A6L2LTT2_TANCI</name>
<proteinExistence type="predicted"/>
<evidence type="ECO:0000256" key="1">
    <source>
        <dbReference type="SAM" id="MobiDB-lite"/>
    </source>
</evidence>
<feature type="compositionally biased region" description="Basic and acidic residues" evidence="1">
    <location>
        <begin position="38"/>
        <end position="55"/>
    </location>
</feature>
<comment type="caution">
    <text evidence="2">The sequence shown here is derived from an EMBL/GenBank/DDBJ whole genome shotgun (WGS) entry which is preliminary data.</text>
</comment>
<dbReference type="InterPro" id="IPR043128">
    <property type="entry name" value="Rev_trsase/Diguanyl_cyclase"/>
</dbReference>
<feature type="region of interest" description="Disordered" evidence="1">
    <location>
        <begin position="33"/>
        <end position="55"/>
    </location>
</feature>
<dbReference type="Gene3D" id="3.30.70.270">
    <property type="match status" value="1"/>
</dbReference>
<dbReference type="CDD" id="cd00303">
    <property type="entry name" value="retropepsin_like"/>
    <property type="match status" value="1"/>
</dbReference>